<dbReference type="GO" id="GO:0033539">
    <property type="term" value="P:fatty acid beta-oxidation using acyl-CoA dehydrogenase"/>
    <property type="evidence" value="ECO:0007669"/>
    <property type="project" value="TreeGrafter"/>
</dbReference>
<dbReference type="InterPro" id="IPR009075">
    <property type="entry name" value="AcylCo_DH/oxidase_C"/>
</dbReference>
<evidence type="ECO:0000256" key="2">
    <source>
        <dbReference type="ARBA" id="ARBA00023002"/>
    </source>
</evidence>
<organism evidence="4">
    <name type="scientific">marine metagenome</name>
    <dbReference type="NCBI Taxonomy" id="408172"/>
    <lineage>
        <taxon>unclassified sequences</taxon>
        <taxon>metagenomes</taxon>
        <taxon>ecological metagenomes</taxon>
    </lineage>
</organism>
<feature type="non-terminal residue" evidence="4">
    <location>
        <position position="1"/>
    </location>
</feature>
<dbReference type="EMBL" id="UINC01123895">
    <property type="protein sequence ID" value="SVD00667.1"/>
    <property type="molecule type" value="Genomic_DNA"/>
</dbReference>
<name>A0A382RUC7_9ZZZZ</name>
<evidence type="ECO:0000313" key="4">
    <source>
        <dbReference type="EMBL" id="SVD00667.1"/>
    </source>
</evidence>
<dbReference type="GO" id="GO:0005737">
    <property type="term" value="C:cytoplasm"/>
    <property type="evidence" value="ECO:0007669"/>
    <property type="project" value="TreeGrafter"/>
</dbReference>
<dbReference type="InterPro" id="IPR050741">
    <property type="entry name" value="Acyl-CoA_dehydrogenase"/>
</dbReference>
<accession>A0A382RUC7</accession>
<dbReference type="PANTHER" id="PTHR48083:SF2">
    <property type="entry name" value="MEDIUM-CHAIN SPECIFIC ACYL-COA DEHYDROGENASE, MITOCHONDRIAL"/>
    <property type="match status" value="1"/>
</dbReference>
<protein>
    <recommendedName>
        <fullName evidence="3">Acyl-CoA dehydrogenase/oxidase C-terminal domain-containing protein</fullName>
    </recommendedName>
</protein>
<dbReference type="PANTHER" id="PTHR48083">
    <property type="entry name" value="MEDIUM-CHAIN SPECIFIC ACYL-COA DEHYDROGENASE, MITOCHONDRIAL-RELATED"/>
    <property type="match status" value="1"/>
</dbReference>
<evidence type="ECO:0000259" key="3">
    <source>
        <dbReference type="Pfam" id="PF00441"/>
    </source>
</evidence>
<dbReference type="GO" id="GO:0003995">
    <property type="term" value="F:acyl-CoA dehydrogenase activity"/>
    <property type="evidence" value="ECO:0007669"/>
    <property type="project" value="TreeGrafter"/>
</dbReference>
<dbReference type="SUPFAM" id="SSF47203">
    <property type="entry name" value="Acyl-CoA dehydrogenase C-terminal domain-like"/>
    <property type="match status" value="1"/>
</dbReference>
<feature type="domain" description="Acyl-CoA dehydrogenase/oxidase C-terminal" evidence="3">
    <location>
        <begin position="101"/>
        <end position="237"/>
    </location>
</feature>
<keyword evidence="2" id="KW-0560">Oxidoreductase</keyword>
<proteinExistence type="predicted"/>
<reference evidence="4" key="1">
    <citation type="submission" date="2018-05" db="EMBL/GenBank/DDBJ databases">
        <authorList>
            <person name="Lanie J.A."/>
            <person name="Ng W.-L."/>
            <person name="Kazmierczak K.M."/>
            <person name="Andrzejewski T.M."/>
            <person name="Davidsen T.M."/>
            <person name="Wayne K.J."/>
            <person name="Tettelin H."/>
            <person name="Glass J.I."/>
            <person name="Rusch D."/>
            <person name="Podicherti R."/>
            <person name="Tsui H.-C.T."/>
            <person name="Winkler M.E."/>
        </authorList>
    </citation>
    <scope>NUCLEOTIDE SEQUENCE</scope>
</reference>
<dbReference type="InterPro" id="IPR036250">
    <property type="entry name" value="AcylCo_DH-like_C"/>
</dbReference>
<gene>
    <name evidence="4" type="ORF">METZ01_LOCUS353521</name>
</gene>
<dbReference type="AlphaFoldDB" id="A0A382RUC7"/>
<evidence type="ECO:0000256" key="1">
    <source>
        <dbReference type="ARBA" id="ARBA00022630"/>
    </source>
</evidence>
<sequence length="253" mass="27139">VTVPVLAKHSRASLRELVAGASRVVVSHGLNPCVNLLEGSDQVLVITQKRVSLHATAGVTSSAVSSVDPWRHLRGIDDPGDPVDVIADGDEADQLWQDSANRGAVEASAEMCGLAERMILLATEYAKDRQQFGQAIGRFQAVKHLLASAQVKLEFARPVVYRAAADIDSPRSELFAAHAKVAATEASMLAGETAIQVFGGMGYTYEADLHYFMKRVWALAGIWGSKEYHLGIIEQAVNRPDFNIGPAATFATG</sequence>
<dbReference type="Pfam" id="PF00441">
    <property type="entry name" value="Acyl-CoA_dh_1"/>
    <property type="match status" value="1"/>
</dbReference>
<dbReference type="Gene3D" id="1.20.140.10">
    <property type="entry name" value="Butyryl-CoA Dehydrogenase, subunit A, domain 3"/>
    <property type="match status" value="1"/>
</dbReference>
<keyword evidence="1" id="KW-0285">Flavoprotein</keyword>